<evidence type="ECO:0000313" key="1">
    <source>
        <dbReference type="EMBL" id="MFM9331559.1"/>
    </source>
</evidence>
<dbReference type="EMBL" id="JBJURJ010000019">
    <property type="protein sequence ID" value="MFM9331559.1"/>
    <property type="molecule type" value="Genomic_DNA"/>
</dbReference>
<reference evidence="1" key="1">
    <citation type="submission" date="2024-12" db="EMBL/GenBank/DDBJ databases">
        <authorList>
            <person name="Wu N."/>
        </authorList>
    </citation>
    <scope>NUCLEOTIDE SEQUENCE</scope>
    <source>
        <strain evidence="1">P15</strain>
    </source>
</reference>
<organism evidence="1 2">
    <name type="scientific">Paenibacillus mesotrionivorans</name>
    <dbReference type="NCBI Taxonomy" id="3160968"/>
    <lineage>
        <taxon>Bacteria</taxon>
        <taxon>Bacillati</taxon>
        <taxon>Bacillota</taxon>
        <taxon>Bacilli</taxon>
        <taxon>Bacillales</taxon>
        <taxon>Paenibacillaceae</taxon>
        <taxon>Paenibacillus</taxon>
    </lineage>
</organism>
<name>A0ACC7P7I6_9BACL</name>
<dbReference type="Proteomes" id="UP001631969">
    <property type="component" value="Unassembled WGS sequence"/>
</dbReference>
<evidence type="ECO:0000313" key="2">
    <source>
        <dbReference type="Proteomes" id="UP001631969"/>
    </source>
</evidence>
<sequence length="596" mass="67483">MSFEKKYQLLSYTRQPAGLYEEKLAYSMHLAVSMNEGDFIPLHHNTGVLYVKAAEQENRTLKAKCLANPYIFKLGGEGYGVVAVRVEADGQADESSKSQVMLFTTKDFLEYTEWAPLDLKTGGYVRHVACTYLPVEERYCLQWCDVANRRYQAYVSELGREEICPEPAASFTSEVVATTIEGARPVNVLDIPDHVAEKLLERLMVPYNTGVTLPDEITVSFRQELDAVQAAFHYSDGTTVNKPVTWEADGIRWDTAGQYAIAGEVNQPSFYFPVSINRADPCIFKWQGYYYFIATNDADNNSSISVRRGETIQQLATAAEYEILNTKMYPHMVQFLWAPEFHQVDGELYIFLASSPEGFGQIRCHVMKLKPGGDIRNKEDWEKPEPVLKSSGQVLSDIGLTLDMTTVYIRERYYAVWAQRDLKPVDLGSWIYIAEINKKAPWKLISDPVLLSKPDYSWANNHTFVDEGPYPLFAGDTLYITFSSALVDYTYCVGYLSIRQDADLLDAANWTKGNYPLLTAFSVPGEYGPGHNAYVEDDSGMVWNTYHARPGKDGPRSTGIRRVHFHKDGFPVLDMTEDKDIDRSHRKLSLTVKVKP</sequence>
<keyword evidence="2" id="KW-1185">Reference proteome</keyword>
<accession>A0ACC7P7I6</accession>
<proteinExistence type="predicted"/>
<protein>
    <submittedName>
        <fullName evidence="1">Family 43 glycosylhydrolase</fullName>
    </submittedName>
</protein>
<comment type="caution">
    <text evidence="1">The sequence shown here is derived from an EMBL/GenBank/DDBJ whole genome shotgun (WGS) entry which is preliminary data.</text>
</comment>
<gene>
    <name evidence="1" type="ORF">ACI1P1_24990</name>
</gene>